<evidence type="ECO:0000256" key="3">
    <source>
        <dbReference type="ARBA" id="ARBA00022679"/>
    </source>
</evidence>
<dbReference type="InterPro" id="IPR011583">
    <property type="entry name" value="Chitinase_II/V-like_cat"/>
</dbReference>
<dbReference type="GO" id="GO:0008061">
    <property type="term" value="F:chitin binding"/>
    <property type="evidence" value="ECO:0007669"/>
    <property type="project" value="InterPro"/>
</dbReference>
<dbReference type="GO" id="GO:0016810">
    <property type="term" value="F:hydrolase activity, acting on carbon-nitrogen (but not peptide) bonds"/>
    <property type="evidence" value="ECO:0007669"/>
    <property type="project" value="InterPro"/>
</dbReference>
<dbReference type="RefSeq" id="WP_353067320.1">
    <property type="nucleotide sequence ID" value="NZ_CP132942.1"/>
</dbReference>
<dbReference type="SUPFAM" id="SSF51445">
    <property type="entry name" value="(Trans)glycosidases"/>
    <property type="match status" value="1"/>
</dbReference>
<reference evidence="8" key="1">
    <citation type="submission" date="2023-08" db="EMBL/GenBank/DDBJ databases">
        <authorList>
            <person name="Messyasz A."/>
            <person name="Mannisto M.K."/>
            <person name="Kerkhof L.J."/>
            <person name="Haggblom M."/>
        </authorList>
    </citation>
    <scope>NUCLEOTIDE SEQUENCE</scope>
    <source>
        <strain evidence="8">X5P6</strain>
    </source>
</reference>
<feature type="domain" description="NodB homology" evidence="6">
    <location>
        <begin position="524"/>
        <end position="722"/>
    </location>
</feature>
<keyword evidence="2 8" id="KW-0328">Glycosyltransferase</keyword>
<feature type="transmembrane region" description="Helical" evidence="5">
    <location>
        <begin position="1101"/>
        <end position="1120"/>
    </location>
</feature>
<organism evidence="8">
    <name type="scientific">Tunturiibacter psychrotolerans</name>
    <dbReference type="NCBI Taxonomy" id="3069686"/>
    <lineage>
        <taxon>Bacteria</taxon>
        <taxon>Pseudomonadati</taxon>
        <taxon>Acidobacteriota</taxon>
        <taxon>Terriglobia</taxon>
        <taxon>Terriglobales</taxon>
        <taxon>Acidobacteriaceae</taxon>
        <taxon>Tunturiibacter</taxon>
    </lineage>
</organism>
<dbReference type="Pfam" id="PF01522">
    <property type="entry name" value="Polysacc_deac_1"/>
    <property type="match status" value="1"/>
</dbReference>
<dbReference type="Gene3D" id="3.20.20.80">
    <property type="entry name" value="Glycosidases"/>
    <property type="match status" value="1"/>
</dbReference>
<reference evidence="8" key="2">
    <citation type="journal article" date="2024" name="Environ. Microbiol.">
        <title>Genome analysis and description of Tunturibacter gen. nov. expands the diversity of Terriglobia in tundra soils.</title>
        <authorList>
            <person name="Messyasz A."/>
            <person name="Mannisto M.K."/>
            <person name="Kerkhof L.J."/>
            <person name="Haggblom M.M."/>
        </authorList>
    </citation>
    <scope>NUCLEOTIDE SEQUENCE</scope>
    <source>
        <strain evidence="8">X5P6</strain>
    </source>
</reference>
<evidence type="ECO:0000256" key="4">
    <source>
        <dbReference type="SAM" id="MobiDB-lite"/>
    </source>
</evidence>
<keyword evidence="5" id="KW-0812">Transmembrane</keyword>
<evidence type="ECO:0000256" key="2">
    <source>
        <dbReference type="ARBA" id="ARBA00022676"/>
    </source>
</evidence>
<evidence type="ECO:0000259" key="7">
    <source>
        <dbReference type="PROSITE" id="PS51910"/>
    </source>
</evidence>
<feature type="transmembrane region" description="Helical" evidence="5">
    <location>
        <begin position="759"/>
        <end position="788"/>
    </location>
</feature>
<dbReference type="SMART" id="SM00636">
    <property type="entry name" value="Glyco_18"/>
    <property type="match status" value="1"/>
</dbReference>
<dbReference type="InterPro" id="IPR001223">
    <property type="entry name" value="Glyco_hydro18_cat"/>
</dbReference>
<dbReference type="Gene3D" id="3.20.20.370">
    <property type="entry name" value="Glycoside hydrolase/deacetylase"/>
    <property type="match status" value="1"/>
</dbReference>
<dbReference type="PANTHER" id="PTHR43630">
    <property type="entry name" value="POLY-BETA-1,6-N-ACETYL-D-GLUCOSAMINE SYNTHASE"/>
    <property type="match status" value="1"/>
</dbReference>
<feature type="domain" description="GH18" evidence="7">
    <location>
        <begin position="96"/>
        <end position="451"/>
    </location>
</feature>
<dbReference type="PROSITE" id="PS51910">
    <property type="entry name" value="GH18_2"/>
    <property type="match status" value="1"/>
</dbReference>
<dbReference type="GO" id="GO:0016757">
    <property type="term" value="F:glycosyltransferase activity"/>
    <property type="evidence" value="ECO:0007669"/>
    <property type="project" value="UniProtKB-KW"/>
</dbReference>
<feature type="transmembrane region" description="Helical" evidence="5">
    <location>
        <begin position="20"/>
        <end position="40"/>
    </location>
</feature>
<evidence type="ECO:0000313" key="8">
    <source>
        <dbReference type="EMBL" id="XCB35356.1"/>
    </source>
</evidence>
<feature type="region of interest" description="Disordered" evidence="4">
    <location>
        <begin position="66"/>
        <end position="89"/>
    </location>
</feature>
<dbReference type="InterPro" id="IPR029070">
    <property type="entry name" value="Chitinase_insertion_sf"/>
</dbReference>
<gene>
    <name evidence="8" type="ORF">RBB77_10795</name>
</gene>
<dbReference type="AlphaFoldDB" id="A0AAU7ZWJ4"/>
<dbReference type="EMBL" id="CP132942">
    <property type="protein sequence ID" value="XCB35356.1"/>
    <property type="molecule type" value="Genomic_DNA"/>
</dbReference>
<dbReference type="Pfam" id="PF13641">
    <property type="entry name" value="Glyco_tranf_2_3"/>
    <property type="match status" value="1"/>
</dbReference>
<evidence type="ECO:0000256" key="1">
    <source>
        <dbReference type="ARBA" id="ARBA00006739"/>
    </source>
</evidence>
<dbReference type="Gene3D" id="3.90.550.10">
    <property type="entry name" value="Spore Coat Polysaccharide Biosynthesis Protein SpsA, Chain A"/>
    <property type="match status" value="1"/>
</dbReference>
<proteinExistence type="inferred from homology"/>
<dbReference type="CDD" id="cd06423">
    <property type="entry name" value="CESA_like"/>
    <property type="match status" value="1"/>
</dbReference>
<keyword evidence="5" id="KW-1133">Transmembrane helix</keyword>
<keyword evidence="3 8" id="KW-0808">Transferase</keyword>
<dbReference type="EC" id="2.4.-.-" evidence="8"/>
<dbReference type="InterPro" id="IPR011330">
    <property type="entry name" value="Glyco_hydro/deAcase_b/a-brl"/>
</dbReference>
<dbReference type="Gene3D" id="3.10.50.10">
    <property type="match status" value="1"/>
</dbReference>
<dbReference type="CDD" id="cd10962">
    <property type="entry name" value="CE4_GT2-like"/>
    <property type="match status" value="1"/>
</dbReference>
<name>A0AAU7ZWJ4_9BACT</name>
<dbReference type="GO" id="GO:0005975">
    <property type="term" value="P:carbohydrate metabolic process"/>
    <property type="evidence" value="ECO:0007669"/>
    <property type="project" value="InterPro"/>
</dbReference>
<accession>A0AAU7ZWJ4</accession>
<dbReference type="InterPro" id="IPR017853">
    <property type="entry name" value="GH"/>
</dbReference>
<dbReference type="SUPFAM" id="SSF53448">
    <property type="entry name" value="Nucleotide-diphospho-sugar transferases"/>
    <property type="match status" value="1"/>
</dbReference>
<dbReference type="KEGG" id="tpsc:RBB77_10795"/>
<comment type="similarity">
    <text evidence="1">Belongs to the glycosyltransferase 2 family.</text>
</comment>
<evidence type="ECO:0000256" key="5">
    <source>
        <dbReference type="SAM" id="Phobius"/>
    </source>
</evidence>
<keyword evidence="5" id="KW-0472">Membrane</keyword>
<dbReference type="PANTHER" id="PTHR43630:SF1">
    <property type="entry name" value="POLY-BETA-1,6-N-ACETYL-D-GLUCOSAMINE SYNTHASE"/>
    <property type="match status" value="1"/>
</dbReference>
<evidence type="ECO:0000259" key="6">
    <source>
        <dbReference type="PROSITE" id="PS51677"/>
    </source>
</evidence>
<dbReference type="InterPro" id="IPR002509">
    <property type="entry name" value="NODB_dom"/>
</dbReference>
<dbReference type="InterPro" id="IPR029044">
    <property type="entry name" value="Nucleotide-diphossugar_trans"/>
</dbReference>
<sequence length="1187" mass="134411">MNRQVFYDPQRKRWKRLRRIFDVLALLGLVLGTVFVIGLMRMKPLPELFLRTQKRNYRALANQTTPQLKPGQKLHRSAHRKTDVKPGDVPLNSGEGLRAAYYVEDDPASYSSLKQHIAQVDLLFPEWLHVVGTTGEVVSYTQDNRPYDVVDKAGVHQVDREGKVARTVTANHVNLDIFPLVNNYDPRRQIWAPEVAGFLSSDAARAAFVEQIHNFLAGNPTYRGLSLDFEEIPTSAQPGFRSLIAALYDDFHPRNLRLYVNTPVGDDDWDLKFMADHSDGLLLMNYDEHETDSAPGPIASQDWFIDNLKNVLKIVPKEKIICALGNYGYDWITALPPEERAVRKGAKKSIAKKADPEKVIAAHDLSTQDAWQAAEDSGSQIDLDDDSMNVHFAYDDEDARVRHQIWFLDAATILNQMRAARSLGIQTYALWRLGQEDNSMWKIWDHPLQSDPVKELAQVEPGYDVDTEGQGDILRVTRKPQTGERVVTLDDDDSVPMEYRMVTQESMSSYPLSYTVEQYGYNDKKVALSFDDGPDPEWTPKILDILKKYNVKGTFFMIGEVAEDYVGVMQRVFREGHEIGNHTWSHPDISEISNRQVDLELNLTERLFASKLGVQPLYFRPPYSIDQEPDTNDQAAPVERIQGLGYVIVGNKIDTNDWDEHPRKSPQEITESVFQQIEDMKTKPWNRGSVILLHDGGGDRSATIAALPVLIEALKARGYEIVPVSELVGKTRAEVMPELTPHQRWQARADSLTFFFYSFFHYFVVGVFFVGDVLMSARLIIIGVFAIIDRFRKRKNFATPEYQPRVAVLIPAYNEEKVIVRTIRSVMMSTYKNIRIIVIDDGSKDNTFDVAREAYPADIASGRLTVMSKPNGGKADALNYALERIDEELYVGIDADGVIAHDAIARLVPHFANPKIGAVAGNAKVGNRVNLWTRWQALEYITSQNFERRALDLFDVVMVVPGAIGAWRTAPVKAGGGYHSNTVAEDADLTMNLLEQGYCVIYEDQALAFTEAPVNADGLIRQRFRWSFGILQAIYKHKGAISKHRAMGLFALPNILIFQIILPLVSPLIDLMFVLGIFHYIIDKHFHPETASSDSFYKLLAFFAAFLVIDFAASALAFALERKHPASKGDGWLLFHIWIQRFTYRQLFSVVLFKTVKRAIDGKPFNWDKLERTAQMSKSTEKLTEGA</sequence>
<feature type="transmembrane region" description="Helical" evidence="5">
    <location>
        <begin position="1055"/>
        <end position="1081"/>
    </location>
</feature>
<protein>
    <submittedName>
        <fullName evidence="8">Glycosyltransferase</fullName>
        <ecNumber evidence="8">2.4.-.-</ecNumber>
    </submittedName>
</protein>
<dbReference type="PROSITE" id="PS51677">
    <property type="entry name" value="NODB"/>
    <property type="match status" value="1"/>
</dbReference>
<dbReference type="SUPFAM" id="SSF88713">
    <property type="entry name" value="Glycoside hydrolase/deacetylase"/>
    <property type="match status" value="1"/>
</dbReference>